<evidence type="ECO:0000256" key="11">
    <source>
        <dbReference type="ARBA" id="ARBA00047761"/>
    </source>
</evidence>
<comment type="subcellular location">
    <subcellularLocation>
        <location evidence="1">Cell membrane</location>
        <topology evidence="1">Lipid-anchor</topology>
        <orientation evidence="1">Cytoplasmic side</orientation>
    </subcellularLocation>
</comment>
<keyword evidence="10" id="KW-0449">Lipoprotein</keyword>
<dbReference type="PROSITE" id="PS50054">
    <property type="entry name" value="TYR_PHOSPHATASE_DUAL"/>
    <property type="match status" value="1"/>
</dbReference>
<dbReference type="SMART" id="SM00195">
    <property type="entry name" value="DSPc"/>
    <property type="match status" value="1"/>
</dbReference>
<evidence type="ECO:0000256" key="8">
    <source>
        <dbReference type="ARBA" id="ARBA00022912"/>
    </source>
</evidence>
<comment type="catalytic activity">
    <reaction evidence="13">
        <text>O-phospho-L-tyrosyl-[protein] + H2O = L-tyrosyl-[protein] + phosphate</text>
        <dbReference type="Rhea" id="RHEA:10684"/>
        <dbReference type="Rhea" id="RHEA-COMP:10136"/>
        <dbReference type="Rhea" id="RHEA-COMP:20101"/>
        <dbReference type="ChEBI" id="CHEBI:15377"/>
        <dbReference type="ChEBI" id="CHEBI:43474"/>
        <dbReference type="ChEBI" id="CHEBI:46858"/>
        <dbReference type="ChEBI" id="CHEBI:61978"/>
        <dbReference type="EC" id="3.1.3.48"/>
    </reaction>
</comment>
<dbReference type="GO" id="GO:0004722">
    <property type="term" value="F:protein serine/threonine phosphatase activity"/>
    <property type="evidence" value="ECO:0007669"/>
    <property type="project" value="UniProtKB-EC"/>
</dbReference>
<evidence type="ECO:0000256" key="2">
    <source>
        <dbReference type="ARBA" id="ARBA00008601"/>
    </source>
</evidence>
<comment type="similarity">
    <text evidence="2">Belongs to the protein-tyrosine phosphatase family. Non-receptor class dual specificity subfamily.</text>
</comment>
<dbReference type="GO" id="GO:0007165">
    <property type="term" value="P:signal transduction"/>
    <property type="evidence" value="ECO:0007669"/>
    <property type="project" value="TreeGrafter"/>
</dbReference>
<dbReference type="Pfam" id="PF00782">
    <property type="entry name" value="DSPc"/>
    <property type="match status" value="1"/>
</dbReference>
<reference evidence="17 18" key="2">
    <citation type="submission" date="2018-11" db="EMBL/GenBank/DDBJ databases">
        <authorList>
            <consortium name="Pathogen Informatics"/>
        </authorList>
    </citation>
    <scope>NUCLEOTIDE SEQUENCE [LARGE SCALE GENOMIC DNA]</scope>
</reference>
<accession>A0A183IS93</accession>
<dbReference type="PROSITE" id="PS50056">
    <property type="entry name" value="TYR_PHOSPHATASE_2"/>
    <property type="match status" value="1"/>
</dbReference>
<dbReference type="EC" id="3.1.3.48" evidence="3"/>
<keyword evidence="8" id="KW-0904">Protein phosphatase</keyword>
<keyword evidence="9" id="KW-0472">Membrane</keyword>
<dbReference type="GO" id="GO:0005829">
    <property type="term" value="C:cytosol"/>
    <property type="evidence" value="ECO:0007669"/>
    <property type="project" value="TreeGrafter"/>
</dbReference>
<evidence type="ECO:0000256" key="5">
    <source>
        <dbReference type="ARBA" id="ARBA00022475"/>
    </source>
</evidence>
<name>A0A183IS93_9BILA</name>
<feature type="domain" description="Tyrosine specific protein phosphatases" evidence="16">
    <location>
        <begin position="60"/>
        <end position="118"/>
    </location>
</feature>
<dbReference type="AlphaFoldDB" id="A0A183IS93"/>
<sequence>MNQILPGLYVGSLFDALCESKLEKYEITHIVSVHDGARKFSTQRPQLVIKVSDTHNEDMVKLIPVVNDFVHQARCNGGSVLIHCLLGISRSVTLVVAYIMTVTSFGWRHSLNIVRSARHKANPNIGFKKQLQLFENAMLENERTRLKQKFAEQSLLIDDERHCRRLLDSYHRWIQFGDRLCDEQEAIFVQKLADAAEVPV</sequence>
<comment type="catalytic activity">
    <reaction evidence="12">
        <text>O-phospho-L-threonyl-[protein] + H2O = L-threonyl-[protein] + phosphate</text>
        <dbReference type="Rhea" id="RHEA:47004"/>
        <dbReference type="Rhea" id="RHEA-COMP:11060"/>
        <dbReference type="Rhea" id="RHEA-COMP:11605"/>
        <dbReference type="ChEBI" id="CHEBI:15377"/>
        <dbReference type="ChEBI" id="CHEBI:30013"/>
        <dbReference type="ChEBI" id="CHEBI:43474"/>
        <dbReference type="ChEBI" id="CHEBI:61977"/>
        <dbReference type="EC" id="3.1.3.16"/>
    </reaction>
</comment>
<organism evidence="19">
    <name type="scientific">Soboliphyme baturini</name>
    <dbReference type="NCBI Taxonomy" id="241478"/>
    <lineage>
        <taxon>Eukaryota</taxon>
        <taxon>Metazoa</taxon>
        <taxon>Ecdysozoa</taxon>
        <taxon>Nematoda</taxon>
        <taxon>Enoplea</taxon>
        <taxon>Dorylaimia</taxon>
        <taxon>Dioctophymatida</taxon>
        <taxon>Dioctophymatoidea</taxon>
        <taxon>Soboliphymatidae</taxon>
        <taxon>Soboliphyme</taxon>
    </lineage>
</organism>
<dbReference type="PANTHER" id="PTHR45948">
    <property type="entry name" value="DUAL SPECIFICITY PROTEIN PHOSPHATASE DDB_G0269404-RELATED"/>
    <property type="match status" value="1"/>
</dbReference>
<evidence type="ECO:0000256" key="12">
    <source>
        <dbReference type="ARBA" id="ARBA00048336"/>
    </source>
</evidence>
<evidence type="ECO:0000256" key="13">
    <source>
        <dbReference type="ARBA" id="ARBA00051722"/>
    </source>
</evidence>
<dbReference type="PANTHER" id="PTHR45948:SF2">
    <property type="entry name" value="DUAL SPECIFICITY PROTEIN PHOSPHATASE"/>
    <property type="match status" value="1"/>
</dbReference>
<dbReference type="SUPFAM" id="SSF52799">
    <property type="entry name" value="(Phosphotyrosine protein) phosphatases II"/>
    <property type="match status" value="1"/>
</dbReference>
<dbReference type="EMBL" id="UZAM01009803">
    <property type="protein sequence ID" value="VDP10157.1"/>
    <property type="molecule type" value="Genomic_DNA"/>
</dbReference>
<dbReference type="InterPro" id="IPR000387">
    <property type="entry name" value="Tyr_Pase_dom"/>
</dbReference>
<dbReference type="EC" id="3.1.3.16" evidence="4"/>
<gene>
    <name evidence="17" type="ORF">SBAD_LOCUS6490</name>
</gene>
<dbReference type="FunFam" id="3.90.190.10:FF:000052">
    <property type="entry name" value="Dual specificity phosphatase 15"/>
    <property type="match status" value="1"/>
</dbReference>
<evidence type="ECO:0000256" key="9">
    <source>
        <dbReference type="ARBA" id="ARBA00023136"/>
    </source>
</evidence>
<evidence type="ECO:0000256" key="1">
    <source>
        <dbReference type="ARBA" id="ARBA00004342"/>
    </source>
</evidence>
<dbReference type="WBParaSite" id="SBAD_0000674101-mRNA-1">
    <property type="protein sequence ID" value="SBAD_0000674101-mRNA-1"/>
    <property type="gene ID" value="SBAD_0000674101"/>
</dbReference>
<proteinExistence type="inferred from homology"/>
<keyword evidence="5" id="KW-1003">Cell membrane</keyword>
<dbReference type="Gene3D" id="3.90.190.10">
    <property type="entry name" value="Protein tyrosine phosphatase superfamily"/>
    <property type="match status" value="1"/>
</dbReference>
<evidence type="ECO:0000313" key="19">
    <source>
        <dbReference type="WBParaSite" id="SBAD_0000674101-mRNA-1"/>
    </source>
</evidence>
<keyword evidence="7" id="KW-0378">Hydrolase</keyword>
<evidence type="ECO:0000313" key="17">
    <source>
        <dbReference type="EMBL" id="VDP10157.1"/>
    </source>
</evidence>
<dbReference type="GO" id="GO:0005886">
    <property type="term" value="C:plasma membrane"/>
    <property type="evidence" value="ECO:0007669"/>
    <property type="project" value="UniProtKB-SubCell"/>
</dbReference>
<feature type="domain" description="Tyrosine-protein phosphatase" evidence="15">
    <location>
        <begin position="1"/>
        <end position="140"/>
    </location>
</feature>
<evidence type="ECO:0000256" key="6">
    <source>
        <dbReference type="ARBA" id="ARBA00022707"/>
    </source>
</evidence>
<dbReference type="InterPro" id="IPR020422">
    <property type="entry name" value="TYR_PHOSPHATASE_DUAL_dom"/>
</dbReference>
<dbReference type="InterPro" id="IPR029021">
    <property type="entry name" value="Prot-tyrosine_phosphatase-like"/>
</dbReference>
<dbReference type="InterPro" id="IPR000340">
    <property type="entry name" value="Dual-sp_phosphatase_cat-dom"/>
</dbReference>
<comment type="catalytic activity">
    <reaction evidence="11">
        <text>O-phospho-L-seryl-[protein] + H2O = L-seryl-[protein] + phosphate</text>
        <dbReference type="Rhea" id="RHEA:20629"/>
        <dbReference type="Rhea" id="RHEA-COMP:9863"/>
        <dbReference type="Rhea" id="RHEA-COMP:11604"/>
        <dbReference type="ChEBI" id="CHEBI:15377"/>
        <dbReference type="ChEBI" id="CHEBI:29999"/>
        <dbReference type="ChEBI" id="CHEBI:43474"/>
        <dbReference type="ChEBI" id="CHEBI:83421"/>
        <dbReference type="EC" id="3.1.3.16"/>
    </reaction>
</comment>
<protein>
    <recommendedName>
        <fullName evidence="14">Dual specificity protein phosphatase 15</fullName>
        <ecNumber evidence="4">3.1.3.16</ecNumber>
        <ecNumber evidence="3">3.1.3.48</ecNumber>
    </recommendedName>
</protein>
<evidence type="ECO:0000256" key="7">
    <source>
        <dbReference type="ARBA" id="ARBA00022801"/>
    </source>
</evidence>
<reference evidence="19" key="1">
    <citation type="submission" date="2016-06" db="UniProtKB">
        <authorList>
            <consortium name="WormBaseParasite"/>
        </authorList>
    </citation>
    <scope>IDENTIFICATION</scope>
</reference>
<keyword evidence="18" id="KW-1185">Reference proteome</keyword>
<evidence type="ECO:0000256" key="14">
    <source>
        <dbReference type="ARBA" id="ARBA00068799"/>
    </source>
</evidence>
<dbReference type="OrthoDB" id="9979246at2759"/>
<keyword evidence="6" id="KW-0519">Myristate</keyword>
<evidence type="ECO:0000313" key="18">
    <source>
        <dbReference type="Proteomes" id="UP000270296"/>
    </source>
</evidence>
<dbReference type="Proteomes" id="UP000270296">
    <property type="component" value="Unassembled WGS sequence"/>
</dbReference>
<evidence type="ECO:0000256" key="10">
    <source>
        <dbReference type="ARBA" id="ARBA00023288"/>
    </source>
</evidence>
<evidence type="ECO:0000259" key="16">
    <source>
        <dbReference type="PROSITE" id="PS50056"/>
    </source>
</evidence>
<evidence type="ECO:0000256" key="4">
    <source>
        <dbReference type="ARBA" id="ARBA00013081"/>
    </source>
</evidence>
<evidence type="ECO:0000256" key="3">
    <source>
        <dbReference type="ARBA" id="ARBA00013064"/>
    </source>
</evidence>
<evidence type="ECO:0000259" key="15">
    <source>
        <dbReference type="PROSITE" id="PS50054"/>
    </source>
</evidence>
<dbReference type="GO" id="GO:0004725">
    <property type="term" value="F:protein tyrosine phosphatase activity"/>
    <property type="evidence" value="ECO:0007669"/>
    <property type="project" value="UniProtKB-EC"/>
</dbReference>